<dbReference type="Gene3D" id="3.40.50.11270">
    <property type="match status" value="1"/>
</dbReference>
<evidence type="ECO:0000256" key="1">
    <source>
        <dbReference type="ARBA" id="ARBA00022485"/>
    </source>
</evidence>
<dbReference type="CDD" id="cd13944">
    <property type="entry name" value="lytB_ispH"/>
    <property type="match status" value="1"/>
</dbReference>
<dbReference type="EMBL" id="FLUQ01000005">
    <property type="protein sequence ID" value="SBW09401.1"/>
    <property type="molecule type" value="Genomic_DNA"/>
</dbReference>
<dbReference type="InterPro" id="IPR003451">
    <property type="entry name" value="LytB/IspH"/>
</dbReference>
<evidence type="ECO:0000256" key="5">
    <source>
        <dbReference type="HAMAP-Rule" id="MF_00191"/>
    </source>
</evidence>
<feature type="binding site" evidence="5">
    <location>
        <position position="49"/>
    </location>
    <ligand>
        <name>(2E)-4-hydroxy-3-methylbut-2-enyl diphosphate</name>
        <dbReference type="ChEBI" id="CHEBI:128753"/>
    </ligand>
</feature>
<reference evidence="6" key="1">
    <citation type="submission" date="2016-04" db="EMBL/GenBank/DDBJ databases">
        <authorList>
            <person name="Evans L.H."/>
            <person name="Alamgir A."/>
            <person name="Owens N."/>
            <person name="Weber N.D."/>
            <person name="Virtaneva K."/>
            <person name="Barbian K."/>
            <person name="Babar A."/>
            <person name="Rosenke K."/>
        </authorList>
    </citation>
    <scope>NUCLEOTIDE SEQUENCE</scope>
    <source>
        <strain evidence="6">86</strain>
    </source>
</reference>
<proteinExistence type="inferred from homology"/>
<feature type="binding site" evidence="5">
    <location>
        <position position="82"/>
    </location>
    <ligand>
        <name>isopentenyl diphosphate</name>
        <dbReference type="ChEBI" id="CHEBI:128769"/>
    </ligand>
</feature>
<dbReference type="PANTHER" id="PTHR30426">
    <property type="entry name" value="4-HYDROXY-3-METHYLBUT-2-ENYL DIPHOSPHATE REDUCTASE"/>
    <property type="match status" value="1"/>
</dbReference>
<comment type="catalytic activity">
    <reaction evidence="5">
        <text>dimethylallyl diphosphate + 2 oxidized [2Fe-2S]-[ferredoxin] + H2O = (2E)-4-hydroxy-3-methylbut-2-enyl diphosphate + 2 reduced [2Fe-2S]-[ferredoxin] + 2 H(+)</text>
        <dbReference type="Rhea" id="RHEA:24825"/>
        <dbReference type="Rhea" id="RHEA-COMP:10000"/>
        <dbReference type="Rhea" id="RHEA-COMP:10001"/>
        <dbReference type="ChEBI" id="CHEBI:15377"/>
        <dbReference type="ChEBI" id="CHEBI:15378"/>
        <dbReference type="ChEBI" id="CHEBI:33737"/>
        <dbReference type="ChEBI" id="CHEBI:33738"/>
        <dbReference type="ChEBI" id="CHEBI:57623"/>
        <dbReference type="ChEBI" id="CHEBI:128753"/>
        <dbReference type="EC" id="1.17.7.4"/>
    </reaction>
</comment>
<feature type="active site" description="Proton donor" evidence="5">
    <location>
        <position position="135"/>
    </location>
</feature>
<evidence type="ECO:0000256" key="2">
    <source>
        <dbReference type="ARBA" id="ARBA00022723"/>
    </source>
</evidence>
<dbReference type="EC" id="1.17.7.4" evidence="5"/>
<dbReference type="Gene3D" id="3.40.1010.20">
    <property type="entry name" value="4-hydroxy-3-methylbut-2-enyl diphosphate reductase, catalytic domain"/>
    <property type="match status" value="2"/>
</dbReference>
<feature type="binding site" evidence="5">
    <location>
        <position position="104"/>
    </location>
    <ligand>
        <name>[4Fe-4S] cluster</name>
        <dbReference type="ChEBI" id="CHEBI:49883"/>
    </ligand>
</feature>
<comment type="caution">
    <text evidence="5">Lacks conserved residue(s) required for the propagation of feature annotation.</text>
</comment>
<feature type="binding site" evidence="5">
    <location>
        <position position="230"/>
    </location>
    <ligand>
        <name>isopentenyl diphosphate</name>
        <dbReference type="ChEBI" id="CHEBI:128769"/>
    </ligand>
</feature>
<feature type="binding site" evidence="5">
    <location>
        <position position="12"/>
    </location>
    <ligand>
        <name>[4Fe-4S] cluster</name>
        <dbReference type="ChEBI" id="CHEBI:49883"/>
    </ligand>
</feature>
<feature type="binding site" evidence="5">
    <location>
        <position position="173"/>
    </location>
    <ligand>
        <name>(2E)-4-hydroxy-3-methylbut-2-enyl diphosphate</name>
        <dbReference type="ChEBI" id="CHEBI:128753"/>
    </ligand>
</feature>
<feature type="binding site" evidence="5">
    <location>
        <position position="274"/>
    </location>
    <ligand>
        <name>dimethylallyl diphosphate</name>
        <dbReference type="ChEBI" id="CHEBI:57623"/>
    </ligand>
</feature>
<keyword evidence="2 5" id="KW-0479">Metal-binding</keyword>
<feature type="binding site" evidence="5">
    <location>
        <position position="274"/>
    </location>
    <ligand>
        <name>(2E)-4-hydroxy-3-methylbut-2-enyl diphosphate</name>
        <dbReference type="ChEBI" id="CHEBI:128753"/>
    </ligand>
</feature>
<organism evidence="6">
    <name type="scientific">uncultured delta proteobacterium</name>
    <dbReference type="NCBI Taxonomy" id="34034"/>
    <lineage>
        <taxon>Bacteria</taxon>
        <taxon>Deltaproteobacteria</taxon>
        <taxon>environmental samples</taxon>
    </lineage>
</organism>
<feature type="binding site" evidence="5">
    <location>
        <position position="274"/>
    </location>
    <ligand>
        <name>isopentenyl diphosphate</name>
        <dbReference type="ChEBI" id="CHEBI:128769"/>
    </ligand>
</feature>
<dbReference type="GO" id="GO:0019288">
    <property type="term" value="P:isopentenyl diphosphate biosynthetic process, methylerythritol 4-phosphate pathway"/>
    <property type="evidence" value="ECO:0007669"/>
    <property type="project" value="UniProtKB-UniRule"/>
</dbReference>
<evidence type="ECO:0000256" key="4">
    <source>
        <dbReference type="ARBA" id="ARBA00023014"/>
    </source>
</evidence>
<feature type="binding site" evidence="5">
    <location>
        <position position="232"/>
    </location>
    <ligand>
        <name>(2E)-4-hydroxy-3-methylbut-2-enyl diphosphate</name>
        <dbReference type="ChEBI" id="CHEBI:128753"/>
    </ligand>
</feature>
<dbReference type="GO" id="GO:0016114">
    <property type="term" value="P:terpenoid biosynthetic process"/>
    <property type="evidence" value="ECO:0007669"/>
    <property type="project" value="UniProtKB-UniRule"/>
</dbReference>
<feature type="binding site" evidence="5">
    <location>
        <position position="230"/>
    </location>
    <ligand>
        <name>(2E)-4-hydroxy-3-methylbut-2-enyl diphosphate</name>
        <dbReference type="ChEBI" id="CHEBI:128753"/>
    </ligand>
</feature>
<dbReference type="UniPathway" id="UPA00059">
    <property type="reaction ID" value="UER00105"/>
</dbReference>
<feature type="binding site" evidence="5">
    <location>
        <position position="230"/>
    </location>
    <ligand>
        <name>dimethylallyl diphosphate</name>
        <dbReference type="ChEBI" id="CHEBI:57623"/>
    </ligand>
</feature>
<sequence length="290" mass="30746">MKIVRAETAGFCMGVSLALRRLDAALQAHESAGGARSGSRLATLGPVIHNPRVIAAYAQKGVVCLTGVSEARPGDTVLIRAHGVPREEEAMLLRQGVTVLDATCPKVKRAQLAIAAEREKKGGTLLLYGEADHPEVKGLVSYADNDACVFPDYAGFETVTLDPERDYFLAAQTTQDILGFEAVCALAAVRLGHDVPTLRTICDATRKRQAEVLDLARSVDLLVVVGGANSGNTRRLAEVAEEQGIRALRIEDVTELTPALFTGVASVGLTAGASTPVEHIDAVEAWLQNV</sequence>
<feature type="binding site" evidence="5">
    <location>
        <position position="49"/>
    </location>
    <ligand>
        <name>isopentenyl diphosphate</name>
        <dbReference type="ChEBI" id="CHEBI:128769"/>
    </ligand>
</feature>
<dbReference type="Pfam" id="PF02401">
    <property type="entry name" value="LYTB"/>
    <property type="match status" value="1"/>
</dbReference>
<comment type="cofactor">
    <cofactor evidence="5">
        <name>[4Fe-4S] cluster</name>
        <dbReference type="ChEBI" id="CHEBI:49883"/>
    </cofactor>
    <text evidence="5">Binds 1 [4Fe-4S] cluster per subunit.</text>
</comment>
<feature type="binding site" evidence="5">
    <location>
        <position position="232"/>
    </location>
    <ligand>
        <name>dimethylallyl diphosphate</name>
        <dbReference type="ChEBI" id="CHEBI:57623"/>
    </ligand>
</feature>
<dbReference type="PANTHER" id="PTHR30426:SF0">
    <property type="entry name" value="4-HYDROXY-3-METHYLBUT-2-ENYL DIPHOSPHATE REDUCTASE"/>
    <property type="match status" value="1"/>
</dbReference>
<keyword evidence="3 5" id="KW-0408">Iron</keyword>
<name>A0A212KCL7_9DELT</name>
<feature type="binding site" evidence="5">
    <location>
        <position position="232"/>
    </location>
    <ligand>
        <name>isopentenyl diphosphate</name>
        <dbReference type="ChEBI" id="CHEBI:128769"/>
    </ligand>
</feature>
<dbReference type="GO" id="GO:0050992">
    <property type="term" value="P:dimethylallyl diphosphate biosynthetic process"/>
    <property type="evidence" value="ECO:0007669"/>
    <property type="project" value="UniProtKB-UniRule"/>
</dbReference>
<comment type="function">
    <text evidence="5">Catalyzes the conversion of 1-hydroxy-2-methyl-2-(E)-butenyl 4-diphosphate (HMBPP) into a mixture of isopentenyl diphosphate (IPP) and dimethylallyl diphosphate (DMAPP). Acts in the terminal step of the DOXP/MEP pathway for isoprenoid precursor biosynthesis.</text>
</comment>
<comment type="pathway">
    <text evidence="5">Isoprenoid biosynthesis; isopentenyl diphosphate biosynthesis via DXP pathway; isopentenyl diphosphate from 1-deoxy-D-xylulose 5-phosphate: step 6/6.</text>
</comment>
<dbReference type="AlphaFoldDB" id="A0A212KCL7"/>
<keyword evidence="1 5" id="KW-0004">4Fe-4S</keyword>
<dbReference type="UniPathway" id="UPA00056">
    <property type="reaction ID" value="UER00097"/>
</dbReference>
<evidence type="ECO:0000313" key="6">
    <source>
        <dbReference type="EMBL" id="SBW09401.1"/>
    </source>
</evidence>
<feature type="binding site" evidence="5">
    <location>
        <position position="82"/>
    </location>
    <ligand>
        <name>(2E)-4-hydroxy-3-methylbut-2-enyl diphosphate</name>
        <dbReference type="ChEBI" id="CHEBI:128753"/>
    </ligand>
</feature>
<keyword evidence="5 6" id="KW-0560">Oxidoreductase</keyword>
<dbReference type="HAMAP" id="MF_00191">
    <property type="entry name" value="IspH"/>
    <property type="match status" value="1"/>
</dbReference>
<feature type="binding site" evidence="5">
    <location>
        <position position="133"/>
    </location>
    <ligand>
        <name>(2E)-4-hydroxy-3-methylbut-2-enyl diphosphate</name>
        <dbReference type="ChEBI" id="CHEBI:128753"/>
    </ligand>
</feature>
<comment type="similarity">
    <text evidence="5">Belongs to the IspH family.</text>
</comment>
<comment type="pathway">
    <text evidence="5">Isoprenoid biosynthesis; dimethylallyl diphosphate biosynthesis; dimethylallyl diphosphate from (2E)-4-hydroxy-3-methylbutenyl diphosphate: step 1/1.</text>
</comment>
<gene>
    <name evidence="5 6" type="primary">ispH</name>
    <name evidence="6" type="ORF">KL86DPRO_50158</name>
</gene>
<feature type="binding site" evidence="5">
    <location>
        <position position="202"/>
    </location>
    <ligand>
        <name>[4Fe-4S] cluster</name>
        <dbReference type="ChEBI" id="CHEBI:49883"/>
    </ligand>
</feature>
<feature type="binding site" evidence="5">
    <location>
        <position position="133"/>
    </location>
    <ligand>
        <name>isopentenyl diphosphate</name>
        <dbReference type="ChEBI" id="CHEBI:128769"/>
    </ligand>
</feature>
<evidence type="ECO:0000256" key="3">
    <source>
        <dbReference type="ARBA" id="ARBA00023004"/>
    </source>
</evidence>
<feature type="binding site" evidence="5">
    <location>
        <position position="133"/>
    </location>
    <ligand>
        <name>dimethylallyl diphosphate</name>
        <dbReference type="ChEBI" id="CHEBI:57623"/>
    </ligand>
</feature>
<feature type="binding site" evidence="5">
    <location>
        <position position="49"/>
    </location>
    <ligand>
        <name>dimethylallyl diphosphate</name>
        <dbReference type="ChEBI" id="CHEBI:57623"/>
    </ligand>
</feature>
<protein>
    <recommendedName>
        <fullName evidence="5">4-hydroxy-3-methylbut-2-enyl diphosphate reductase</fullName>
        <shortName evidence="5">HMBPP reductase</shortName>
        <ecNumber evidence="5">1.17.7.4</ecNumber>
    </recommendedName>
</protein>
<dbReference type="GO" id="GO:0051539">
    <property type="term" value="F:4 iron, 4 sulfur cluster binding"/>
    <property type="evidence" value="ECO:0007669"/>
    <property type="project" value="UniProtKB-UniRule"/>
</dbReference>
<keyword evidence="5" id="KW-0414">Isoprene biosynthesis</keyword>
<keyword evidence="4 5" id="KW-0411">Iron-sulfur</keyword>
<comment type="catalytic activity">
    <reaction evidence="5">
        <text>isopentenyl diphosphate + 2 oxidized [2Fe-2S]-[ferredoxin] + H2O = (2E)-4-hydroxy-3-methylbut-2-enyl diphosphate + 2 reduced [2Fe-2S]-[ferredoxin] + 2 H(+)</text>
        <dbReference type="Rhea" id="RHEA:24488"/>
        <dbReference type="Rhea" id="RHEA-COMP:10000"/>
        <dbReference type="Rhea" id="RHEA-COMP:10001"/>
        <dbReference type="ChEBI" id="CHEBI:15377"/>
        <dbReference type="ChEBI" id="CHEBI:15378"/>
        <dbReference type="ChEBI" id="CHEBI:33737"/>
        <dbReference type="ChEBI" id="CHEBI:33738"/>
        <dbReference type="ChEBI" id="CHEBI:128753"/>
        <dbReference type="ChEBI" id="CHEBI:128769"/>
        <dbReference type="EC" id="1.17.7.4"/>
    </reaction>
</comment>
<accession>A0A212KCL7</accession>
<dbReference type="GO" id="GO:0051745">
    <property type="term" value="F:4-hydroxy-3-methylbut-2-enyl diphosphate reductase activity"/>
    <property type="evidence" value="ECO:0007669"/>
    <property type="project" value="UniProtKB-UniRule"/>
</dbReference>
<dbReference type="GO" id="GO:0046872">
    <property type="term" value="F:metal ion binding"/>
    <property type="evidence" value="ECO:0007669"/>
    <property type="project" value="UniProtKB-KW"/>
</dbReference>
<dbReference type="NCBIfam" id="TIGR00216">
    <property type="entry name" value="ispH_lytB"/>
    <property type="match status" value="1"/>
</dbReference>
<feature type="binding site" evidence="5">
    <location>
        <position position="82"/>
    </location>
    <ligand>
        <name>dimethylallyl diphosphate</name>
        <dbReference type="ChEBI" id="CHEBI:57623"/>
    </ligand>
</feature>